<keyword evidence="1" id="KW-0732">Signal</keyword>
<keyword evidence="4" id="KW-1185">Reference proteome</keyword>
<feature type="signal peptide" evidence="1">
    <location>
        <begin position="1"/>
        <end position="29"/>
    </location>
</feature>
<reference evidence="3 4" key="1">
    <citation type="submission" date="2018-07" db="EMBL/GenBank/DDBJ databases">
        <title>Genomic Encyclopedia of Type Strains, Phase III (KMG-III): the genomes of soil and plant-associated and newly described type strains.</title>
        <authorList>
            <person name="Whitman W."/>
        </authorList>
    </citation>
    <scope>NUCLEOTIDE SEQUENCE [LARGE SCALE GENOMIC DNA]</scope>
    <source>
        <strain evidence="3 4">CECT 8488</strain>
    </source>
</reference>
<dbReference type="InterPro" id="IPR033399">
    <property type="entry name" value="TP_0789-like"/>
</dbReference>
<dbReference type="Proteomes" id="UP000256845">
    <property type="component" value="Unassembled WGS sequence"/>
</dbReference>
<evidence type="ECO:0000313" key="3">
    <source>
        <dbReference type="EMBL" id="RED48154.1"/>
    </source>
</evidence>
<dbReference type="EMBL" id="QRDW01000008">
    <property type="protein sequence ID" value="RED48154.1"/>
    <property type="molecule type" value="Genomic_DNA"/>
</dbReference>
<gene>
    <name evidence="3" type="ORF">DFP90_108173</name>
</gene>
<evidence type="ECO:0000256" key="1">
    <source>
        <dbReference type="SAM" id="SignalP"/>
    </source>
</evidence>
<dbReference type="AlphaFoldDB" id="A0A3D9HF95"/>
<sequence>MKKIILSTVTAAWVAGGVGVGLYAPAALADDAADKGRAIAEEWDRRDLGFGDTKAKLRMVLQNRHGETSEREMYINTLEVPGEGDGDKSLVYFEHPRDIKGTALLSYAHILDPDDQWLYLPKLKRVKRISSTNKSGPFVGSEFAFEDISAQELGKYTYKWLRDEPCGELTCAVLEQTPLYENSGYTKQVTWYDLSEYRQQKVEYYDRKGELLKTLEFRDYQQYLGKYWRADELFMTNHQTGKKTSLVYESYEFQTGLSEGDFRKNTLKRLQ</sequence>
<proteinExistence type="predicted"/>
<accession>A0A3D9HF95</accession>
<dbReference type="CDD" id="cd16329">
    <property type="entry name" value="LolA_like"/>
    <property type="match status" value="1"/>
</dbReference>
<organism evidence="3 4">
    <name type="scientific">Aestuariispira insulae</name>
    <dbReference type="NCBI Taxonomy" id="1461337"/>
    <lineage>
        <taxon>Bacteria</taxon>
        <taxon>Pseudomonadati</taxon>
        <taxon>Pseudomonadota</taxon>
        <taxon>Alphaproteobacteria</taxon>
        <taxon>Rhodospirillales</taxon>
        <taxon>Kiloniellaceae</taxon>
        <taxon>Aestuariispira</taxon>
    </lineage>
</organism>
<feature type="chain" id="PRO_5017624973" evidence="1">
    <location>
        <begin position="30"/>
        <end position="271"/>
    </location>
</feature>
<keyword evidence="3" id="KW-0449">Lipoprotein</keyword>
<dbReference type="Gene3D" id="2.50.20.10">
    <property type="entry name" value="Lipoprotein localisation LolA/LolB/LppX"/>
    <property type="match status" value="1"/>
</dbReference>
<evidence type="ECO:0000259" key="2">
    <source>
        <dbReference type="Pfam" id="PF17131"/>
    </source>
</evidence>
<name>A0A3D9HF95_9PROT</name>
<comment type="caution">
    <text evidence="3">The sequence shown here is derived from an EMBL/GenBank/DDBJ whole genome shotgun (WGS) entry which is preliminary data.</text>
</comment>
<dbReference type="Pfam" id="PF17131">
    <property type="entry name" value="LolA_like"/>
    <property type="match status" value="1"/>
</dbReference>
<dbReference type="RefSeq" id="WP_115937772.1">
    <property type="nucleotide sequence ID" value="NZ_QRDW01000008.1"/>
</dbReference>
<evidence type="ECO:0000313" key="4">
    <source>
        <dbReference type="Proteomes" id="UP000256845"/>
    </source>
</evidence>
<dbReference type="OrthoDB" id="9803781at2"/>
<protein>
    <submittedName>
        <fullName evidence="3">Outer membrane lipoprotein-sorting protein</fullName>
    </submittedName>
</protein>
<feature type="domain" description="Uncharacterized protein TP-0789" evidence="2">
    <location>
        <begin position="86"/>
        <end position="269"/>
    </location>
</feature>